<feature type="transmembrane region" description="Helical" evidence="5">
    <location>
        <begin position="420"/>
        <end position="441"/>
    </location>
</feature>
<feature type="transmembrane region" description="Helical" evidence="5">
    <location>
        <begin position="21"/>
        <end position="46"/>
    </location>
</feature>
<evidence type="ECO:0000256" key="1">
    <source>
        <dbReference type="ARBA" id="ARBA00004141"/>
    </source>
</evidence>
<dbReference type="EMBL" id="MK889230">
    <property type="protein sequence ID" value="QPM99238.1"/>
    <property type="molecule type" value="Genomic_DNA"/>
</dbReference>
<organism evidence="8">
    <name type="scientific">Euplotes vanleeuwenhoeki</name>
    <dbReference type="NCBI Taxonomy" id="2794224"/>
    <lineage>
        <taxon>Eukaryota</taxon>
        <taxon>Sar</taxon>
        <taxon>Alveolata</taxon>
        <taxon>Ciliophora</taxon>
        <taxon>Intramacronucleata</taxon>
        <taxon>Spirotrichea</taxon>
        <taxon>Hypotrichia</taxon>
        <taxon>Euplotida</taxon>
        <taxon>Euplotidae</taxon>
        <taxon>Euplotes</taxon>
    </lineage>
</organism>
<feature type="transmembrane region" description="Helical" evidence="5">
    <location>
        <begin position="175"/>
        <end position="198"/>
    </location>
</feature>
<evidence type="ECO:0000256" key="4">
    <source>
        <dbReference type="ARBA" id="ARBA00023136"/>
    </source>
</evidence>
<dbReference type="Pfam" id="PF00361">
    <property type="entry name" value="Proton_antipo_M"/>
    <property type="match status" value="1"/>
</dbReference>
<comment type="subcellular location">
    <subcellularLocation>
        <location evidence="1">Membrane</location>
        <topology evidence="1">Multi-pass membrane protein</topology>
    </subcellularLocation>
</comment>
<feature type="transmembrane region" description="Helical" evidence="5">
    <location>
        <begin position="482"/>
        <end position="502"/>
    </location>
</feature>
<keyword evidence="5" id="KW-0813">Transport</keyword>
<proteinExistence type="inferred from homology"/>
<feature type="transmembrane region" description="Helical" evidence="5">
    <location>
        <begin position="204"/>
        <end position="231"/>
    </location>
</feature>
<accession>A0A7T1C504</accession>
<keyword evidence="5" id="KW-0830">Ubiquinone</keyword>
<feature type="transmembrane region" description="Helical" evidence="5">
    <location>
        <begin position="346"/>
        <end position="362"/>
    </location>
</feature>
<dbReference type="Pfam" id="PF00662">
    <property type="entry name" value="Proton_antipo_N"/>
    <property type="match status" value="1"/>
</dbReference>
<name>A0A7T1C504_9SPIT</name>
<keyword evidence="5 8" id="KW-0496">Mitochondrion</keyword>
<feature type="transmembrane region" description="Helical" evidence="5">
    <location>
        <begin position="73"/>
        <end position="100"/>
    </location>
</feature>
<dbReference type="InterPro" id="IPR003945">
    <property type="entry name" value="NU5C-like"/>
</dbReference>
<dbReference type="GO" id="GO:0016020">
    <property type="term" value="C:membrane"/>
    <property type="evidence" value="ECO:0007669"/>
    <property type="project" value="UniProtKB-SubCell"/>
</dbReference>
<evidence type="ECO:0000256" key="2">
    <source>
        <dbReference type="ARBA" id="ARBA00022692"/>
    </source>
</evidence>
<dbReference type="GeneID" id="65316524"/>
<evidence type="ECO:0000256" key="5">
    <source>
        <dbReference type="RuleBase" id="RU003404"/>
    </source>
</evidence>
<dbReference type="GO" id="GO:0015990">
    <property type="term" value="P:electron transport coupled proton transport"/>
    <property type="evidence" value="ECO:0007669"/>
    <property type="project" value="TreeGrafter"/>
</dbReference>
<dbReference type="GO" id="GO:0003954">
    <property type="term" value="F:NADH dehydrogenase activity"/>
    <property type="evidence" value="ECO:0007669"/>
    <property type="project" value="TreeGrafter"/>
</dbReference>
<keyword evidence="5" id="KW-0520">NAD</keyword>
<feature type="domain" description="NADH-Ubiquinone oxidoreductase (complex I) chain 5 N-terminal" evidence="7">
    <location>
        <begin position="62"/>
        <end position="107"/>
    </location>
</feature>
<dbReference type="GO" id="GO:0008137">
    <property type="term" value="F:NADH dehydrogenase (ubiquinone) activity"/>
    <property type="evidence" value="ECO:0007669"/>
    <property type="project" value="UniProtKB-EC"/>
</dbReference>
<keyword evidence="2 5" id="KW-0812">Transmembrane</keyword>
<feature type="domain" description="NADH:quinone oxidoreductase/Mrp antiporter transmembrane" evidence="6">
    <location>
        <begin position="131"/>
        <end position="409"/>
    </location>
</feature>
<dbReference type="InterPro" id="IPR001516">
    <property type="entry name" value="Proton_antipo_N"/>
</dbReference>
<dbReference type="PRINTS" id="PR01434">
    <property type="entry name" value="NADHDHGNASE5"/>
</dbReference>
<feature type="transmembrane region" description="Helical" evidence="5">
    <location>
        <begin position="282"/>
        <end position="303"/>
    </location>
</feature>
<dbReference type="AlphaFoldDB" id="A0A7T1C504"/>
<feature type="transmembrane region" description="Helical" evidence="5">
    <location>
        <begin position="112"/>
        <end position="130"/>
    </location>
</feature>
<evidence type="ECO:0000313" key="8">
    <source>
        <dbReference type="EMBL" id="QPM99238.1"/>
    </source>
</evidence>
<feature type="transmembrane region" description="Helical" evidence="5">
    <location>
        <begin position="374"/>
        <end position="400"/>
    </location>
</feature>
<sequence>MYLPLILILNCLFIYLFRNKFNTIGIFVSSIISYFVTICYLAYILYYSIFNSCYIFIDYGRWFYVYDLIDLNFVFVIDYLSLISTLLVLILTLVAQIFGIEYMYREAFAARLLYLLNMFATSVIYLFFVFDFFLILIVWELIGLFSLLLVNFYSTRIYTLKAAYKTFFFSRVSDFFISTLFFIIILFFNTTDLSLIFLQTPFLLYFNIYIFEFGFNILNIISVFLVIAGGIKAAQFFSHVWLPDAMEAPTPASALIHSSTLVIMGIYLIIRCSIFFELSLIANYVLICWGGLTIAVGSVSAAFQNDIKKLVAYSTISQMGYLFCGCGFLCYSEVLFYLIIHALNKAFLFILVGYIVHFFLGNTDMRLMGSSYSISIDFVFLLFFLNLNLSGLPFSAGFLAKEFLIFQTIKDEFILNFLRVFWLISFLFTPFYMFYMSWNVFFRGRQSPVKLTSTNKNFFFFTPLTYLQQIQNIYFNSRLSSIIYLFFFIIIIFYGETLILILNEFGFSTNLNHLQLWNYTNFFISEVSFNAAILSINLIFYLVLISLIAITRLFINFLYISI</sequence>
<gene>
    <name evidence="8" type="primary">nuoL</name>
    <name evidence="8" type="ORF">MitoLV_2</name>
</gene>
<dbReference type="InterPro" id="IPR001750">
    <property type="entry name" value="ND/Mrp_TM"/>
</dbReference>
<feature type="transmembrane region" description="Helical" evidence="5">
    <location>
        <begin position="522"/>
        <end position="555"/>
    </location>
</feature>
<evidence type="ECO:0000259" key="6">
    <source>
        <dbReference type="Pfam" id="PF00361"/>
    </source>
</evidence>
<comment type="catalytic activity">
    <reaction evidence="5">
        <text>a ubiquinone + NADH + 5 H(+)(in) = a ubiquinol + NAD(+) + 4 H(+)(out)</text>
        <dbReference type="Rhea" id="RHEA:29091"/>
        <dbReference type="Rhea" id="RHEA-COMP:9565"/>
        <dbReference type="Rhea" id="RHEA-COMP:9566"/>
        <dbReference type="ChEBI" id="CHEBI:15378"/>
        <dbReference type="ChEBI" id="CHEBI:16389"/>
        <dbReference type="ChEBI" id="CHEBI:17976"/>
        <dbReference type="ChEBI" id="CHEBI:57540"/>
        <dbReference type="ChEBI" id="CHEBI:57945"/>
        <dbReference type="EC" id="7.1.1.2"/>
    </reaction>
</comment>
<geneLocation type="mitochondrion" evidence="8"/>
<evidence type="ECO:0000259" key="7">
    <source>
        <dbReference type="Pfam" id="PF00662"/>
    </source>
</evidence>
<feature type="transmembrane region" description="Helical" evidence="5">
    <location>
        <begin position="252"/>
        <end position="276"/>
    </location>
</feature>
<feature type="transmembrane region" description="Helical" evidence="5">
    <location>
        <begin position="319"/>
        <end position="340"/>
    </location>
</feature>
<dbReference type="PANTHER" id="PTHR42829">
    <property type="entry name" value="NADH-UBIQUINONE OXIDOREDUCTASE CHAIN 5"/>
    <property type="match status" value="1"/>
</dbReference>
<comment type="function">
    <text evidence="5">Core subunit of the mitochondrial membrane respiratory chain NADH dehydrogenase (Complex I) which catalyzes electron transfer from NADH through the respiratory chain, using ubiquinone as an electron acceptor. Essential for the catalytic activity and assembly of complex I.</text>
</comment>
<evidence type="ECO:0000256" key="3">
    <source>
        <dbReference type="ARBA" id="ARBA00022989"/>
    </source>
</evidence>
<dbReference type="PANTHER" id="PTHR42829:SF2">
    <property type="entry name" value="NADH-UBIQUINONE OXIDOREDUCTASE CHAIN 5"/>
    <property type="match status" value="1"/>
</dbReference>
<keyword evidence="4 5" id="KW-0472">Membrane</keyword>
<protein>
    <recommendedName>
        <fullName evidence="5">NADH-ubiquinone oxidoreductase chain 5</fullName>
        <ecNumber evidence="5">7.1.1.2</ecNumber>
    </recommendedName>
</protein>
<dbReference type="GO" id="GO:0042773">
    <property type="term" value="P:ATP synthesis coupled electron transport"/>
    <property type="evidence" value="ECO:0007669"/>
    <property type="project" value="InterPro"/>
</dbReference>
<dbReference type="RefSeq" id="YP_010117024.1">
    <property type="nucleotide sequence ID" value="NC_056101.1"/>
</dbReference>
<feature type="transmembrane region" description="Helical" evidence="5">
    <location>
        <begin position="136"/>
        <end position="154"/>
    </location>
</feature>
<dbReference type="EC" id="7.1.1.2" evidence="5"/>
<comment type="similarity">
    <text evidence="5">Belongs to the complex I subunit 5 family.</text>
</comment>
<reference evidence="8" key="1">
    <citation type="journal article" date="2020" name="Sci. Rep.">
        <title>Morphology, ultrastructure, genomics, and phylogeny of Euplotes vanleeuwenhoeki sp. nov. and its ultra-reduced endosymbiont 'Candidatus Pinguicoccus supinus' sp. nov.</title>
        <authorList>
            <person name="Serra V."/>
            <person name="Gammuto L."/>
            <person name="Nitla V."/>
            <person name="Castelli M."/>
            <person name="Lanzoni O."/>
            <person name="Sassera D."/>
            <person name="Bandi C."/>
            <person name="Sandeep B.V."/>
            <person name="Verni F."/>
            <person name="Modeo L."/>
            <person name="Petroni G."/>
        </authorList>
    </citation>
    <scope>NUCLEOTIDE SEQUENCE</scope>
    <source>
        <strain evidence="8">KKR18</strain>
    </source>
</reference>
<keyword evidence="3 5" id="KW-1133">Transmembrane helix</keyword>